<dbReference type="EMBL" id="JACHNE010000001">
    <property type="protein sequence ID" value="MBB5792137.1"/>
    <property type="molecule type" value="Genomic_DNA"/>
</dbReference>
<keyword evidence="9" id="KW-1185">Reference proteome</keyword>
<dbReference type="Gene3D" id="1.25.40.10">
    <property type="entry name" value="Tetratricopeptide repeat domain"/>
    <property type="match status" value="1"/>
</dbReference>
<dbReference type="Proteomes" id="UP000590647">
    <property type="component" value="Unassembled WGS sequence"/>
</dbReference>
<dbReference type="Pfam" id="PF03704">
    <property type="entry name" value="BTAD"/>
    <property type="match status" value="1"/>
</dbReference>
<evidence type="ECO:0000256" key="4">
    <source>
        <dbReference type="ARBA" id="ARBA00023125"/>
    </source>
</evidence>
<evidence type="ECO:0000256" key="6">
    <source>
        <dbReference type="PROSITE-ProRule" id="PRU01091"/>
    </source>
</evidence>
<gene>
    <name evidence="8" type="ORF">HDA41_000101</name>
</gene>
<comment type="similarity">
    <text evidence="1">Belongs to the AfsR/DnrI/RedD regulatory family.</text>
</comment>
<keyword evidence="2" id="KW-0902">Two-component regulatory system</keyword>
<accession>A0A7W9GXZ0</accession>
<dbReference type="PANTHER" id="PTHR35807:SF1">
    <property type="entry name" value="TRANSCRIPTIONAL REGULATOR REDD"/>
    <property type="match status" value="1"/>
</dbReference>
<dbReference type="SUPFAM" id="SSF46894">
    <property type="entry name" value="C-terminal effector domain of the bipartite response regulators"/>
    <property type="match status" value="1"/>
</dbReference>
<proteinExistence type="inferred from homology"/>
<dbReference type="GO" id="GO:0000160">
    <property type="term" value="P:phosphorelay signal transduction system"/>
    <property type="evidence" value="ECO:0007669"/>
    <property type="project" value="UniProtKB-KW"/>
</dbReference>
<dbReference type="PANTHER" id="PTHR35807">
    <property type="entry name" value="TRANSCRIPTIONAL REGULATOR REDD-RELATED"/>
    <property type="match status" value="1"/>
</dbReference>
<evidence type="ECO:0000256" key="5">
    <source>
        <dbReference type="ARBA" id="ARBA00023163"/>
    </source>
</evidence>
<dbReference type="SMART" id="SM00862">
    <property type="entry name" value="Trans_reg_C"/>
    <property type="match status" value="1"/>
</dbReference>
<dbReference type="GO" id="GO:0006355">
    <property type="term" value="P:regulation of DNA-templated transcription"/>
    <property type="evidence" value="ECO:0007669"/>
    <property type="project" value="InterPro"/>
</dbReference>
<organism evidence="8 9">
    <name type="scientific">Streptomyces caelestis</name>
    <dbReference type="NCBI Taxonomy" id="36816"/>
    <lineage>
        <taxon>Bacteria</taxon>
        <taxon>Bacillati</taxon>
        <taxon>Actinomycetota</taxon>
        <taxon>Actinomycetes</taxon>
        <taxon>Kitasatosporales</taxon>
        <taxon>Streptomycetaceae</taxon>
        <taxon>Streptomyces</taxon>
    </lineage>
</organism>
<dbReference type="InterPro" id="IPR001867">
    <property type="entry name" value="OmpR/PhoB-type_DNA-bd"/>
</dbReference>
<dbReference type="CDD" id="cd15831">
    <property type="entry name" value="BTAD"/>
    <property type="match status" value="1"/>
</dbReference>
<evidence type="ECO:0000313" key="8">
    <source>
        <dbReference type="EMBL" id="MBB5792137.1"/>
    </source>
</evidence>
<dbReference type="Gene3D" id="1.10.10.10">
    <property type="entry name" value="Winged helix-like DNA-binding domain superfamily/Winged helix DNA-binding domain"/>
    <property type="match status" value="1"/>
</dbReference>
<dbReference type="Pfam" id="PF00486">
    <property type="entry name" value="Trans_reg_C"/>
    <property type="match status" value="1"/>
</dbReference>
<evidence type="ECO:0000256" key="1">
    <source>
        <dbReference type="ARBA" id="ARBA00005820"/>
    </source>
</evidence>
<dbReference type="InterPro" id="IPR005158">
    <property type="entry name" value="BTAD"/>
</dbReference>
<dbReference type="RefSeq" id="WP_221511376.1">
    <property type="nucleotide sequence ID" value="NZ_JACHNE010000001.1"/>
</dbReference>
<feature type="domain" description="OmpR/PhoB-type" evidence="7">
    <location>
        <begin position="58"/>
        <end position="164"/>
    </location>
</feature>
<dbReference type="AlphaFoldDB" id="A0A7W9GXZ0"/>
<dbReference type="InterPro" id="IPR036388">
    <property type="entry name" value="WH-like_DNA-bd_sf"/>
</dbReference>
<evidence type="ECO:0000256" key="2">
    <source>
        <dbReference type="ARBA" id="ARBA00023012"/>
    </source>
</evidence>
<dbReference type="GO" id="GO:0003677">
    <property type="term" value="F:DNA binding"/>
    <property type="evidence" value="ECO:0007669"/>
    <property type="project" value="UniProtKB-UniRule"/>
</dbReference>
<protein>
    <submittedName>
        <fullName evidence="8">DNA-binding SARP family transcriptional activator</fullName>
    </submittedName>
</protein>
<keyword evidence="4 6" id="KW-0238">DNA-binding</keyword>
<dbReference type="InterPro" id="IPR016032">
    <property type="entry name" value="Sig_transdc_resp-reg_C-effctor"/>
</dbReference>
<evidence type="ECO:0000313" key="9">
    <source>
        <dbReference type="Proteomes" id="UP000590647"/>
    </source>
</evidence>
<sequence length="331" mass="36770">MAGATYATAALSKIGIRRLRGEACVSIIFGHPRDWWAGPVSRLHTNQSQHETTSVFITTEYTARERDVLSFSILGALEVHTGTGQVEIPGDLQRTLVQVLLVSEGQAVSGETLIDEMWGESAPANRVNALQAHISRLRRRLRSMEPERSASRLTMHPSGYRLAVDEDELDAAQFLRKVRRAEAVVSARPAEAADLLRSALSMWRGPVFGSLPGGSVCRLTSALYEEHRLRARELLFDAELSAGHHANILAELYDAHVSNLLRERFCEQLMIALYRSGRQADALDTYRRMWQRLSEEIGVLPSPSLRSVEHAILSHDPSLTLTSGEALFRPA</sequence>
<dbReference type="InterPro" id="IPR011990">
    <property type="entry name" value="TPR-like_helical_dom_sf"/>
</dbReference>
<keyword evidence="5" id="KW-0804">Transcription</keyword>
<comment type="caution">
    <text evidence="8">The sequence shown here is derived from an EMBL/GenBank/DDBJ whole genome shotgun (WGS) entry which is preliminary data.</text>
</comment>
<evidence type="ECO:0000256" key="3">
    <source>
        <dbReference type="ARBA" id="ARBA00023015"/>
    </source>
</evidence>
<dbReference type="InterPro" id="IPR051677">
    <property type="entry name" value="AfsR-DnrI-RedD_regulator"/>
</dbReference>
<evidence type="ECO:0000259" key="7">
    <source>
        <dbReference type="PROSITE" id="PS51755"/>
    </source>
</evidence>
<dbReference type="SMART" id="SM01043">
    <property type="entry name" value="BTAD"/>
    <property type="match status" value="1"/>
</dbReference>
<reference evidence="8 9" key="1">
    <citation type="submission" date="2020-08" db="EMBL/GenBank/DDBJ databases">
        <title>Sequencing the genomes of 1000 actinobacteria strains.</title>
        <authorList>
            <person name="Klenk H.-P."/>
        </authorList>
    </citation>
    <scope>NUCLEOTIDE SEQUENCE [LARGE SCALE GENOMIC DNA]</scope>
    <source>
        <strain evidence="8 9">DSM 40084</strain>
    </source>
</reference>
<dbReference type="PROSITE" id="PS51755">
    <property type="entry name" value="OMPR_PHOB"/>
    <property type="match status" value="1"/>
</dbReference>
<feature type="DNA-binding region" description="OmpR/PhoB-type" evidence="6">
    <location>
        <begin position="58"/>
        <end position="164"/>
    </location>
</feature>
<keyword evidence="3" id="KW-0805">Transcription regulation</keyword>
<name>A0A7W9GXZ0_9ACTN</name>
<dbReference type="SUPFAM" id="SSF48452">
    <property type="entry name" value="TPR-like"/>
    <property type="match status" value="1"/>
</dbReference>